<sequence>MLDLWRLQILKEFADRGTIAATAQTLGYTPSAVSQQLSALEREAGAPLLDRTARTAELTDGGRLLAEHAEQILAMVEAAESVLAERSDTPSGRVTVTAFPTAAVAFAPELAHRLRQHPEMQLVLRQTMESNGARPVSAAEADIALVDDWTGGDPGTSAGKLRSIRLLHDPMVLAVPAEHPLADPRRPVELSHLLDEVWLATPHGEPSRHGTNRLLAEVGGSPATAWEFEGFGTILSLVASGTGIAAVPELALAAAREGLAFRRLPASAPARDVYALVRATSVRRPAIDATLRALETAAAGIRATLDSALDEDTGV</sequence>
<protein>
    <submittedName>
        <fullName evidence="6">DNA-binding transcriptional LysR family regulator</fullName>
    </submittedName>
</protein>
<evidence type="ECO:0000256" key="2">
    <source>
        <dbReference type="ARBA" id="ARBA00023015"/>
    </source>
</evidence>
<keyword evidence="2" id="KW-0805">Transcription regulation</keyword>
<reference evidence="6 7" key="1">
    <citation type="submission" date="2019-06" db="EMBL/GenBank/DDBJ databases">
        <title>Sequencing the genomes of 1000 actinobacteria strains.</title>
        <authorList>
            <person name="Klenk H.-P."/>
        </authorList>
    </citation>
    <scope>NUCLEOTIDE SEQUENCE [LARGE SCALE GENOMIC DNA]</scope>
    <source>
        <strain evidence="6 7">DSM 45015</strain>
    </source>
</reference>
<organism evidence="6 7">
    <name type="scientific">Haloactinospora alba</name>
    <dbReference type="NCBI Taxonomy" id="405555"/>
    <lineage>
        <taxon>Bacteria</taxon>
        <taxon>Bacillati</taxon>
        <taxon>Actinomycetota</taxon>
        <taxon>Actinomycetes</taxon>
        <taxon>Streptosporangiales</taxon>
        <taxon>Nocardiopsidaceae</taxon>
        <taxon>Haloactinospora</taxon>
    </lineage>
</organism>
<dbReference type="EMBL" id="VFQC01000001">
    <property type="protein sequence ID" value="TQN30954.1"/>
    <property type="molecule type" value="Genomic_DNA"/>
</dbReference>
<dbReference type="AlphaFoldDB" id="A0A543NGM4"/>
<evidence type="ECO:0000259" key="5">
    <source>
        <dbReference type="PROSITE" id="PS50931"/>
    </source>
</evidence>
<dbReference type="Gene3D" id="1.10.10.10">
    <property type="entry name" value="Winged helix-like DNA-binding domain superfamily/Winged helix DNA-binding domain"/>
    <property type="match status" value="1"/>
</dbReference>
<dbReference type="Proteomes" id="UP000317422">
    <property type="component" value="Unassembled WGS sequence"/>
</dbReference>
<evidence type="ECO:0000256" key="3">
    <source>
        <dbReference type="ARBA" id="ARBA00023125"/>
    </source>
</evidence>
<dbReference type="Pfam" id="PF03466">
    <property type="entry name" value="LysR_substrate"/>
    <property type="match status" value="1"/>
</dbReference>
<evidence type="ECO:0000313" key="6">
    <source>
        <dbReference type="EMBL" id="TQN30954.1"/>
    </source>
</evidence>
<dbReference type="Pfam" id="PF00126">
    <property type="entry name" value="HTH_1"/>
    <property type="match status" value="1"/>
</dbReference>
<dbReference type="InterPro" id="IPR036390">
    <property type="entry name" value="WH_DNA-bd_sf"/>
</dbReference>
<keyword evidence="4" id="KW-0804">Transcription</keyword>
<evidence type="ECO:0000256" key="1">
    <source>
        <dbReference type="ARBA" id="ARBA00009437"/>
    </source>
</evidence>
<dbReference type="SUPFAM" id="SSF46785">
    <property type="entry name" value="Winged helix' DNA-binding domain"/>
    <property type="match status" value="1"/>
</dbReference>
<keyword evidence="3 6" id="KW-0238">DNA-binding</keyword>
<dbReference type="RefSeq" id="WP_141922234.1">
    <property type="nucleotide sequence ID" value="NZ_VFQC01000001.1"/>
</dbReference>
<dbReference type="InterPro" id="IPR000847">
    <property type="entry name" value="LysR_HTH_N"/>
</dbReference>
<dbReference type="GO" id="GO:0003700">
    <property type="term" value="F:DNA-binding transcription factor activity"/>
    <property type="evidence" value="ECO:0007669"/>
    <property type="project" value="InterPro"/>
</dbReference>
<dbReference type="OrthoDB" id="4131546at2"/>
<gene>
    <name evidence="6" type="ORF">FHX37_0843</name>
</gene>
<dbReference type="PANTHER" id="PTHR30346:SF29">
    <property type="entry name" value="LYSR SUBSTRATE-BINDING"/>
    <property type="match status" value="1"/>
</dbReference>
<dbReference type="Gene3D" id="3.40.190.10">
    <property type="entry name" value="Periplasmic binding protein-like II"/>
    <property type="match status" value="2"/>
</dbReference>
<name>A0A543NGM4_9ACTN</name>
<dbReference type="SUPFAM" id="SSF53850">
    <property type="entry name" value="Periplasmic binding protein-like II"/>
    <property type="match status" value="1"/>
</dbReference>
<dbReference type="GO" id="GO:0003677">
    <property type="term" value="F:DNA binding"/>
    <property type="evidence" value="ECO:0007669"/>
    <property type="project" value="UniProtKB-KW"/>
</dbReference>
<dbReference type="PANTHER" id="PTHR30346">
    <property type="entry name" value="TRANSCRIPTIONAL DUAL REGULATOR HCAR-RELATED"/>
    <property type="match status" value="1"/>
</dbReference>
<comment type="caution">
    <text evidence="6">The sequence shown here is derived from an EMBL/GenBank/DDBJ whole genome shotgun (WGS) entry which is preliminary data.</text>
</comment>
<accession>A0A543NGM4</accession>
<feature type="domain" description="HTH lysR-type" evidence="5">
    <location>
        <begin position="2"/>
        <end position="59"/>
    </location>
</feature>
<dbReference type="InterPro" id="IPR036388">
    <property type="entry name" value="WH-like_DNA-bd_sf"/>
</dbReference>
<dbReference type="InterPro" id="IPR005119">
    <property type="entry name" value="LysR_subst-bd"/>
</dbReference>
<dbReference type="GO" id="GO:0032993">
    <property type="term" value="C:protein-DNA complex"/>
    <property type="evidence" value="ECO:0007669"/>
    <property type="project" value="TreeGrafter"/>
</dbReference>
<dbReference type="PROSITE" id="PS50931">
    <property type="entry name" value="HTH_LYSR"/>
    <property type="match status" value="1"/>
</dbReference>
<evidence type="ECO:0000313" key="7">
    <source>
        <dbReference type="Proteomes" id="UP000317422"/>
    </source>
</evidence>
<proteinExistence type="inferred from homology"/>
<evidence type="ECO:0000256" key="4">
    <source>
        <dbReference type="ARBA" id="ARBA00023163"/>
    </source>
</evidence>
<comment type="similarity">
    <text evidence="1">Belongs to the LysR transcriptional regulatory family.</text>
</comment>
<keyword evidence="7" id="KW-1185">Reference proteome</keyword>